<evidence type="ECO:0000313" key="2">
    <source>
        <dbReference type="EMBL" id="AXH60013.1"/>
    </source>
</evidence>
<name>A0AAD0PWE9_PSEAV</name>
<dbReference type="Proteomes" id="UP000006426">
    <property type="component" value="Plasmid pmppla107"/>
</dbReference>
<dbReference type="RefSeq" id="WP_005741657.1">
    <property type="nucleotide sequence ID" value="NZ_CP031226.1"/>
</dbReference>
<dbReference type="AlphaFoldDB" id="A0AAD0PWE9"/>
<dbReference type="EMBL" id="CP031226">
    <property type="protein sequence ID" value="AXH60013.1"/>
    <property type="molecule type" value="Genomic_DNA"/>
</dbReference>
<geneLocation type="plasmid" evidence="3">
    <name>pmppla107</name>
</geneLocation>
<feature type="compositionally biased region" description="Low complexity" evidence="1">
    <location>
        <begin position="170"/>
        <end position="180"/>
    </location>
</feature>
<organism evidence="2 3">
    <name type="scientific">Pseudomonas amygdali pv. lachrymans str. M301315</name>
    <dbReference type="NCBI Taxonomy" id="629260"/>
    <lineage>
        <taxon>Bacteria</taxon>
        <taxon>Pseudomonadati</taxon>
        <taxon>Pseudomonadota</taxon>
        <taxon>Gammaproteobacteria</taxon>
        <taxon>Pseudomonadales</taxon>
        <taxon>Pseudomonadaceae</taxon>
        <taxon>Pseudomonas</taxon>
        <taxon>Pseudomonas amygdali</taxon>
    </lineage>
</organism>
<evidence type="ECO:0000256" key="1">
    <source>
        <dbReference type="SAM" id="MobiDB-lite"/>
    </source>
</evidence>
<gene>
    <name evidence="2" type="ORF">PLA107_032830</name>
</gene>
<keyword evidence="2" id="KW-0614">Plasmid</keyword>
<feature type="region of interest" description="Disordered" evidence="1">
    <location>
        <begin position="168"/>
        <end position="205"/>
    </location>
</feature>
<reference evidence="2 3" key="1">
    <citation type="journal article" date="2011" name="PLoS Pathog.">
        <title>Dynamic evolution of pathogenicity revealed by sequencing and comparative genomics of 19 Pseudomonas syringae isolates.</title>
        <authorList>
            <person name="Baltrus D.A."/>
            <person name="Nishimura M.T."/>
            <person name="Romanchuk A."/>
            <person name="Chang J.H."/>
            <person name="Mukhtar M.S."/>
            <person name="Cherkis K."/>
            <person name="Roach J."/>
            <person name="Grant S.R."/>
            <person name="Jones C.D."/>
            <person name="Dangl J.L."/>
        </authorList>
    </citation>
    <scope>NUCLEOTIDE SEQUENCE [LARGE SCALE GENOMIC DNA]</scope>
    <source>
        <strain evidence="2 3">M301315</strain>
    </source>
</reference>
<proteinExistence type="predicted"/>
<evidence type="ECO:0000313" key="3">
    <source>
        <dbReference type="Proteomes" id="UP000006426"/>
    </source>
</evidence>
<protein>
    <submittedName>
        <fullName evidence="2">Uncharacterized protein</fullName>
    </submittedName>
</protein>
<sequence>MANLTPAVIKEFNNLVKSSGTRLDDFVAHHCGTIEFETDLHDRQGVWTFEKTSKSHDYAGFAKTDYQHDSSKYPFYIKIQTKAAPFRYADFGGASIKPILTKLGIQHDEGAELLTAWARDQKLDLVLGTNGNPDEIVIVNPVNAITILECEDLVTGAWRLGGPNGVVRNAQPHQQVTPPQVTAPPPTAQLGPVQSSGAPAKKTKGLRRLYEAVMKAVSAKNKRSGLDSDDSPSP</sequence>
<accession>A0AAD0PWE9</accession>
<dbReference type="GeneID" id="39474690"/>